<dbReference type="SUPFAM" id="SSF88723">
    <property type="entry name" value="PIN domain-like"/>
    <property type="match status" value="1"/>
</dbReference>
<dbReference type="Gene3D" id="3.40.50.1010">
    <property type="entry name" value="5'-nuclease"/>
    <property type="match status" value="1"/>
</dbReference>
<evidence type="ECO:0000313" key="3">
    <source>
        <dbReference type="RefSeq" id="XP_013782762.1"/>
    </source>
</evidence>
<dbReference type="InterPro" id="IPR002716">
    <property type="entry name" value="PIN_dom"/>
</dbReference>
<dbReference type="CDD" id="cd09862">
    <property type="entry name" value="PIN_Rrp44-like"/>
    <property type="match status" value="1"/>
</dbReference>
<sequence length="128" mass="15022">MITSKTFLKKTRRGSVLKVVREHYLRDDIWCGSSSCVQCSDPNPSLEKQPKSFSTLYTEPHYLIPDTNVVLHQMDVLEDPVFQNVIILQTVLQEVRHRHSPIYGRIKEVLTNKERHFHSFTNEHHKLV</sequence>
<gene>
    <name evidence="3" type="primary">LOC106466997</name>
</gene>
<dbReference type="Proteomes" id="UP000694941">
    <property type="component" value="Unplaced"/>
</dbReference>
<accession>A0ABM1BIN7</accession>
<dbReference type="GeneID" id="106466997"/>
<dbReference type="Pfam" id="PF13638">
    <property type="entry name" value="PIN_4"/>
    <property type="match status" value="1"/>
</dbReference>
<feature type="domain" description="PIN" evidence="1">
    <location>
        <begin position="64"/>
        <end position="122"/>
    </location>
</feature>
<organism evidence="2 3">
    <name type="scientific">Limulus polyphemus</name>
    <name type="common">Atlantic horseshoe crab</name>
    <dbReference type="NCBI Taxonomy" id="6850"/>
    <lineage>
        <taxon>Eukaryota</taxon>
        <taxon>Metazoa</taxon>
        <taxon>Ecdysozoa</taxon>
        <taxon>Arthropoda</taxon>
        <taxon>Chelicerata</taxon>
        <taxon>Merostomata</taxon>
        <taxon>Xiphosura</taxon>
        <taxon>Limulidae</taxon>
        <taxon>Limulus</taxon>
    </lineage>
</organism>
<evidence type="ECO:0000313" key="2">
    <source>
        <dbReference type="Proteomes" id="UP000694941"/>
    </source>
</evidence>
<keyword evidence="2" id="KW-1185">Reference proteome</keyword>
<proteinExistence type="predicted"/>
<reference evidence="3" key="1">
    <citation type="submission" date="2025-08" db="UniProtKB">
        <authorList>
            <consortium name="RefSeq"/>
        </authorList>
    </citation>
    <scope>IDENTIFICATION</scope>
    <source>
        <tissue evidence="3">Muscle</tissue>
    </source>
</reference>
<dbReference type="InterPro" id="IPR029060">
    <property type="entry name" value="PIN-like_dom_sf"/>
</dbReference>
<protein>
    <submittedName>
        <fullName evidence="3">Exosome complex exonuclease RRP44-like</fullName>
    </submittedName>
</protein>
<evidence type="ECO:0000259" key="1">
    <source>
        <dbReference type="Pfam" id="PF13638"/>
    </source>
</evidence>
<dbReference type="RefSeq" id="XP_013782762.1">
    <property type="nucleotide sequence ID" value="XM_013927308.2"/>
</dbReference>
<name>A0ABM1BIN7_LIMPO</name>